<gene>
    <name evidence="11" type="primary">pgeF</name>
    <name evidence="11" type="ORF">G4223_18050</name>
</gene>
<evidence type="ECO:0000313" key="11">
    <source>
        <dbReference type="EMBL" id="NFV82017.1"/>
    </source>
</evidence>
<comment type="catalytic activity">
    <reaction evidence="9">
        <text>S-methyl-5'-thioadenosine + phosphate = 5-(methylsulfanyl)-alpha-D-ribose 1-phosphate + adenine</text>
        <dbReference type="Rhea" id="RHEA:11852"/>
        <dbReference type="ChEBI" id="CHEBI:16708"/>
        <dbReference type="ChEBI" id="CHEBI:17509"/>
        <dbReference type="ChEBI" id="CHEBI:43474"/>
        <dbReference type="ChEBI" id="CHEBI:58533"/>
        <dbReference type="EC" id="2.4.2.28"/>
    </reaction>
    <physiologicalReaction direction="left-to-right" evidence="9">
        <dbReference type="Rhea" id="RHEA:11853"/>
    </physiologicalReaction>
</comment>
<comment type="caution">
    <text evidence="11">The sequence shown here is derived from an EMBL/GenBank/DDBJ whole genome shotgun (WGS) entry which is preliminary data.</text>
</comment>
<sequence>MITLSALNEVNHIRHGFFTREGGVSQGLYASLNCGTGSSDDPAAVAENRARAMSMLDLAPTALVTVHQQHTATAVLVTAPWADGARPVADAMVTTIPGLALGILTADCAPVLFADRRGGVVGAAHAGWKGALGGALDSTLDLMVAQGAKKKNIVAAIGPCIGHRSYEVGPDFPAPFLAEADENKDFFAPARRAGHFLFDLPGYVSRKLARLGVVDVTRVPADTCRDEARFFSYRRTTLRGGGDYGRQLTAILLDR</sequence>
<organism evidence="11 12">
    <name type="scientific">Magnetospirillum aberrantis SpK</name>
    <dbReference type="NCBI Taxonomy" id="908842"/>
    <lineage>
        <taxon>Bacteria</taxon>
        <taxon>Pseudomonadati</taxon>
        <taxon>Pseudomonadota</taxon>
        <taxon>Alphaproteobacteria</taxon>
        <taxon>Rhodospirillales</taxon>
        <taxon>Rhodospirillaceae</taxon>
        <taxon>Magnetospirillum</taxon>
    </lineage>
</organism>
<dbReference type="PANTHER" id="PTHR30616:SF2">
    <property type="entry name" value="PURINE NUCLEOSIDE PHOSPHORYLASE LACC1"/>
    <property type="match status" value="1"/>
</dbReference>
<dbReference type="GO" id="GO:0017061">
    <property type="term" value="F:S-methyl-5-thioadenosine phosphorylase activity"/>
    <property type="evidence" value="ECO:0007669"/>
    <property type="project" value="UniProtKB-EC"/>
</dbReference>
<keyword evidence="5" id="KW-0378">Hydrolase</keyword>
<dbReference type="CDD" id="cd16833">
    <property type="entry name" value="YfiH"/>
    <property type="match status" value="1"/>
</dbReference>
<keyword evidence="6" id="KW-0862">Zinc</keyword>
<protein>
    <recommendedName>
        <fullName evidence="10">Purine nucleoside phosphorylase</fullName>
    </recommendedName>
</protein>
<keyword evidence="12" id="KW-1185">Reference proteome</keyword>
<dbReference type="GO" id="GO:0016787">
    <property type="term" value="F:hydrolase activity"/>
    <property type="evidence" value="ECO:0007669"/>
    <property type="project" value="UniProtKB-KW"/>
</dbReference>
<keyword evidence="4" id="KW-0479">Metal-binding</keyword>
<dbReference type="RefSeq" id="WP_163682636.1">
    <property type="nucleotide sequence ID" value="NZ_JAAIYP010000045.1"/>
</dbReference>
<dbReference type="Gene3D" id="3.60.140.10">
    <property type="entry name" value="CNF1/YfiH-like putative cysteine hydrolases"/>
    <property type="match status" value="1"/>
</dbReference>
<evidence type="ECO:0000256" key="5">
    <source>
        <dbReference type="ARBA" id="ARBA00022801"/>
    </source>
</evidence>
<name>A0A7C9QWB0_9PROT</name>
<comment type="similarity">
    <text evidence="2 10">Belongs to the purine nucleoside phosphorylase YfiH/LACC1 family.</text>
</comment>
<dbReference type="PANTHER" id="PTHR30616">
    <property type="entry name" value="UNCHARACTERIZED PROTEIN YFIH"/>
    <property type="match status" value="1"/>
</dbReference>
<keyword evidence="3" id="KW-0808">Transferase</keyword>
<evidence type="ECO:0000256" key="7">
    <source>
        <dbReference type="ARBA" id="ARBA00047989"/>
    </source>
</evidence>
<dbReference type="GO" id="GO:0005507">
    <property type="term" value="F:copper ion binding"/>
    <property type="evidence" value="ECO:0007669"/>
    <property type="project" value="TreeGrafter"/>
</dbReference>
<evidence type="ECO:0000313" key="12">
    <source>
        <dbReference type="Proteomes" id="UP000480684"/>
    </source>
</evidence>
<comment type="catalytic activity">
    <reaction evidence="7">
        <text>adenosine + H2O + H(+) = inosine + NH4(+)</text>
        <dbReference type="Rhea" id="RHEA:24408"/>
        <dbReference type="ChEBI" id="CHEBI:15377"/>
        <dbReference type="ChEBI" id="CHEBI:15378"/>
        <dbReference type="ChEBI" id="CHEBI:16335"/>
        <dbReference type="ChEBI" id="CHEBI:17596"/>
        <dbReference type="ChEBI" id="CHEBI:28938"/>
        <dbReference type="EC" id="3.5.4.4"/>
    </reaction>
    <physiologicalReaction direction="left-to-right" evidence="7">
        <dbReference type="Rhea" id="RHEA:24409"/>
    </physiologicalReaction>
</comment>
<dbReference type="SUPFAM" id="SSF64438">
    <property type="entry name" value="CNF1/YfiH-like putative cysteine hydrolases"/>
    <property type="match status" value="1"/>
</dbReference>
<evidence type="ECO:0000256" key="6">
    <source>
        <dbReference type="ARBA" id="ARBA00022833"/>
    </source>
</evidence>
<evidence type="ECO:0000256" key="1">
    <source>
        <dbReference type="ARBA" id="ARBA00000553"/>
    </source>
</evidence>
<comment type="catalytic activity">
    <reaction evidence="8">
        <text>adenosine + phosphate = alpha-D-ribose 1-phosphate + adenine</text>
        <dbReference type="Rhea" id="RHEA:27642"/>
        <dbReference type="ChEBI" id="CHEBI:16335"/>
        <dbReference type="ChEBI" id="CHEBI:16708"/>
        <dbReference type="ChEBI" id="CHEBI:43474"/>
        <dbReference type="ChEBI" id="CHEBI:57720"/>
        <dbReference type="EC" id="2.4.2.1"/>
    </reaction>
    <physiologicalReaction direction="left-to-right" evidence="8">
        <dbReference type="Rhea" id="RHEA:27643"/>
    </physiologicalReaction>
</comment>
<evidence type="ECO:0000256" key="9">
    <source>
        <dbReference type="ARBA" id="ARBA00049893"/>
    </source>
</evidence>
<dbReference type="NCBIfam" id="TIGR00726">
    <property type="entry name" value="peptidoglycan editing factor PgeF"/>
    <property type="match status" value="1"/>
</dbReference>
<dbReference type="InterPro" id="IPR038371">
    <property type="entry name" value="Cu_polyphenol_OxRdtase_sf"/>
</dbReference>
<accession>A0A7C9QWB0</accession>
<dbReference type="InterPro" id="IPR003730">
    <property type="entry name" value="Cu_polyphenol_OxRdtase"/>
</dbReference>
<evidence type="ECO:0000256" key="8">
    <source>
        <dbReference type="ARBA" id="ARBA00048968"/>
    </source>
</evidence>
<dbReference type="Pfam" id="PF02578">
    <property type="entry name" value="Cu-oxidase_4"/>
    <property type="match status" value="1"/>
</dbReference>
<evidence type="ECO:0000256" key="10">
    <source>
        <dbReference type="RuleBase" id="RU361274"/>
    </source>
</evidence>
<dbReference type="AlphaFoldDB" id="A0A7C9QWB0"/>
<dbReference type="InterPro" id="IPR011324">
    <property type="entry name" value="Cytotoxic_necrot_fac-like_cat"/>
</dbReference>
<evidence type="ECO:0000256" key="3">
    <source>
        <dbReference type="ARBA" id="ARBA00022679"/>
    </source>
</evidence>
<dbReference type="EMBL" id="JAAIYP010000045">
    <property type="protein sequence ID" value="NFV82017.1"/>
    <property type="molecule type" value="Genomic_DNA"/>
</dbReference>
<reference evidence="11 12" key="1">
    <citation type="submission" date="2020-02" db="EMBL/GenBank/DDBJ databases">
        <authorList>
            <person name="Dziuba M."/>
            <person name="Kuznetsov B."/>
            <person name="Mardanov A."/>
            <person name="Ravin N."/>
            <person name="Grouzdev D."/>
        </authorList>
    </citation>
    <scope>NUCLEOTIDE SEQUENCE [LARGE SCALE GENOMIC DNA]</scope>
    <source>
        <strain evidence="11 12">SpK</strain>
    </source>
</reference>
<evidence type="ECO:0000256" key="4">
    <source>
        <dbReference type="ARBA" id="ARBA00022723"/>
    </source>
</evidence>
<comment type="catalytic activity">
    <reaction evidence="1">
        <text>inosine + phosphate = alpha-D-ribose 1-phosphate + hypoxanthine</text>
        <dbReference type="Rhea" id="RHEA:27646"/>
        <dbReference type="ChEBI" id="CHEBI:17368"/>
        <dbReference type="ChEBI" id="CHEBI:17596"/>
        <dbReference type="ChEBI" id="CHEBI:43474"/>
        <dbReference type="ChEBI" id="CHEBI:57720"/>
        <dbReference type="EC" id="2.4.2.1"/>
    </reaction>
    <physiologicalReaction direction="left-to-right" evidence="1">
        <dbReference type="Rhea" id="RHEA:27647"/>
    </physiologicalReaction>
</comment>
<dbReference type="Proteomes" id="UP000480684">
    <property type="component" value="Unassembled WGS sequence"/>
</dbReference>
<evidence type="ECO:0000256" key="2">
    <source>
        <dbReference type="ARBA" id="ARBA00007353"/>
    </source>
</evidence>
<proteinExistence type="inferred from homology"/>